<dbReference type="PANTHER" id="PTHR42648:SF31">
    <property type="entry name" value="RNA-DIRECTED DNA POLYMERASE"/>
    <property type="match status" value="1"/>
</dbReference>
<feature type="non-terminal residue" evidence="1">
    <location>
        <position position="1"/>
    </location>
</feature>
<gene>
    <name evidence="1" type="ORF">CR513_27628</name>
</gene>
<evidence type="ECO:0000313" key="1">
    <source>
        <dbReference type="EMBL" id="RDX90501.1"/>
    </source>
</evidence>
<evidence type="ECO:0008006" key="3">
    <source>
        <dbReference type="Google" id="ProtNLM"/>
    </source>
</evidence>
<keyword evidence="2" id="KW-1185">Reference proteome</keyword>
<dbReference type="Proteomes" id="UP000257109">
    <property type="component" value="Unassembled WGS sequence"/>
</dbReference>
<reference evidence="1" key="1">
    <citation type="submission" date="2018-05" db="EMBL/GenBank/DDBJ databases">
        <title>Draft genome of Mucuna pruriens seed.</title>
        <authorList>
            <person name="Nnadi N.E."/>
            <person name="Vos R."/>
            <person name="Hasami M.H."/>
            <person name="Devisetty U.K."/>
            <person name="Aguiy J.C."/>
        </authorList>
    </citation>
    <scope>NUCLEOTIDE SEQUENCE [LARGE SCALE GENOMIC DNA]</scope>
    <source>
        <strain evidence="1">JCA_2017</strain>
    </source>
</reference>
<dbReference type="PANTHER" id="PTHR42648">
    <property type="entry name" value="TRANSPOSASE, PUTATIVE-RELATED"/>
    <property type="match status" value="1"/>
</dbReference>
<dbReference type="InterPro" id="IPR012337">
    <property type="entry name" value="RNaseH-like_sf"/>
</dbReference>
<dbReference type="SUPFAM" id="SSF53098">
    <property type="entry name" value="Ribonuclease H-like"/>
    <property type="match status" value="1"/>
</dbReference>
<protein>
    <recommendedName>
        <fullName evidence="3">Integrase catalytic domain-containing protein</fullName>
    </recommendedName>
</protein>
<organism evidence="1 2">
    <name type="scientific">Mucuna pruriens</name>
    <name type="common">Velvet bean</name>
    <name type="synonym">Dolichos pruriens</name>
    <dbReference type="NCBI Taxonomy" id="157652"/>
    <lineage>
        <taxon>Eukaryota</taxon>
        <taxon>Viridiplantae</taxon>
        <taxon>Streptophyta</taxon>
        <taxon>Embryophyta</taxon>
        <taxon>Tracheophyta</taxon>
        <taxon>Spermatophyta</taxon>
        <taxon>Magnoliopsida</taxon>
        <taxon>eudicotyledons</taxon>
        <taxon>Gunneridae</taxon>
        <taxon>Pentapetalae</taxon>
        <taxon>rosids</taxon>
        <taxon>fabids</taxon>
        <taxon>Fabales</taxon>
        <taxon>Fabaceae</taxon>
        <taxon>Papilionoideae</taxon>
        <taxon>50 kb inversion clade</taxon>
        <taxon>NPAAA clade</taxon>
        <taxon>indigoferoid/millettioid clade</taxon>
        <taxon>Phaseoleae</taxon>
        <taxon>Mucuna</taxon>
    </lineage>
</organism>
<dbReference type="OrthoDB" id="1737945at2759"/>
<dbReference type="Gene3D" id="3.30.420.10">
    <property type="entry name" value="Ribonuclease H-like superfamily/Ribonuclease H"/>
    <property type="match status" value="1"/>
</dbReference>
<name>A0A371GIX4_MUCPR</name>
<proteinExistence type="predicted"/>
<dbReference type="InterPro" id="IPR039537">
    <property type="entry name" value="Retrotran_Ty1/copia-like"/>
</dbReference>
<accession>A0A371GIX4</accession>
<dbReference type="InterPro" id="IPR036397">
    <property type="entry name" value="RNaseH_sf"/>
</dbReference>
<evidence type="ECO:0000313" key="2">
    <source>
        <dbReference type="Proteomes" id="UP000257109"/>
    </source>
</evidence>
<dbReference type="AlphaFoldDB" id="A0A371GIX4"/>
<comment type="caution">
    <text evidence="1">The sequence shown here is derived from an EMBL/GenBank/DDBJ whole genome shotgun (WGS) entry which is preliminary data.</text>
</comment>
<sequence length="239" mass="27969">MALLSANDDPHSPYFLHPTCIPDLILVSHPLTSDNYNIWKDLREWFRKQNGPIKSVEERSYHLYAGPKSVCQYFSHMKGIWEELNEFQPSCACTNVRSWILPLDPLPHIIKVLSLIIQDEKHQKLEQILEDDWQRAGTDMGVSYHILTFDGKRDFLTLIDDHTRFTWTFLIQHKNEASTSIQNPFTLIETQFHATIKVIRTDNTRELAIADFLWSKGTLHQFSCVECPQLWWKEITSIS</sequence>
<dbReference type="GO" id="GO:0003676">
    <property type="term" value="F:nucleic acid binding"/>
    <property type="evidence" value="ECO:0007669"/>
    <property type="project" value="InterPro"/>
</dbReference>
<dbReference type="EMBL" id="QJKJ01005385">
    <property type="protein sequence ID" value="RDX90501.1"/>
    <property type="molecule type" value="Genomic_DNA"/>
</dbReference>